<sequence>MDEKLYLITTIDDYSRMLLYAELVKQENVWQHILALKSVFLQYGCPLKYYPDQHVIFRYVKDRDKNRPHNTYSKFTDDVDPQWKRVLNNCGVGITYALSPQAKGKIKRPYRWIQERIVRTAAKEKLTTIEELQKVLKELIDKYNTKWVHSTTKEIPIVRFENAIKNKQTLFKPFKLSSKHQTVDDIFCLQANRVVDSYRKISFEGLELRVPKGTPRQTVDLKITPVEEKGLVKIRFWQDNYFLGEQLEKLEKLPILRF</sequence>
<dbReference type="PANTHER" id="PTHR35004">
    <property type="entry name" value="TRANSPOSASE RV3428C-RELATED"/>
    <property type="match status" value="1"/>
</dbReference>
<dbReference type="InterPro" id="IPR001584">
    <property type="entry name" value="Integrase_cat-core"/>
</dbReference>
<gene>
    <name evidence="2" type="ORF">US91_C0009G0050</name>
</gene>
<dbReference type="Gene3D" id="3.30.420.10">
    <property type="entry name" value="Ribonuclease H-like superfamily/Ribonuclease H"/>
    <property type="match status" value="1"/>
</dbReference>
<dbReference type="AlphaFoldDB" id="A0A0G0JT53"/>
<dbReference type="GO" id="GO:0015074">
    <property type="term" value="P:DNA integration"/>
    <property type="evidence" value="ECO:0007669"/>
    <property type="project" value="InterPro"/>
</dbReference>
<evidence type="ECO:0000313" key="3">
    <source>
        <dbReference type="Proteomes" id="UP000034022"/>
    </source>
</evidence>
<dbReference type="SUPFAM" id="SSF53098">
    <property type="entry name" value="Ribonuclease H-like"/>
    <property type="match status" value="1"/>
</dbReference>
<organism evidence="2 3">
    <name type="scientific">Candidatus Falkowbacteria bacterium GW2011_GWE1_38_31</name>
    <dbReference type="NCBI Taxonomy" id="1618638"/>
    <lineage>
        <taxon>Bacteria</taxon>
        <taxon>Candidatus Falkowiibacteriota</taxon>
    </lineage>
</organism>
<protein>
    <submittedName>
        <fullName evidence="2">Integrase</fullName>
    </submittedName>
</protein>
<dbReference type="InterPro" id="IPR036397">
    <property type="entry name" value="RNaseH_sf"/>
</dbReference>
<proteinExistence type="predicted"/>
<name>A0A0G0JT53_9BACT</name>
<evidence type="ECO:0000313" key="2">
    <source>
        <dbReference type="EMBL" id="KKQ69847.1"/>
    </source>
</evidence>
<evidence type="ECO:0000259" key="1">
    <source>
        <dbReference type="PROSITE" id="PS50994"/>
    </source>
</evidence>
<dbReference type="PANTHER" id="PTHR35004:SF7">
    <property type="entry name" value="INTEGRASE PROTEIN"/>
    <property type="match status" value="1"/>
</dbReference>
<dbReference type="Proteomes" id="UP000034022">
    <property type="component" value="Unassembled WGS sequence"/>
</dbReference>
<comment type="caution">
    <text evidence="2">The sequence shown here is derived from an EMBL/GenBank/DDBJ whole genome shotgun (WGS) entry which is preliminary data.</text>
</comment>
<dbReference type="InterPro" id="IPR012337">
    <property type="entry name" value="RNaseH-like_sf"/>
</dbReference>
<reference evidence="2 3" key="1">
    <citation type="journal article" date="2015" name="Nature">
        <title>rRNA introns, odd ribosomes, and small enigmatic genomes across a large radiation of phyla.</title>
        <authorList>
            <person name="Brown C.T."/>
            <person name="Hug L.A."/>
            <person name="Thomas B.C."/>
            <person name="Sharon I."/>
            <person name="Castelle C.J."/>
            <person name="Singh A."/>
            <person name="Wilkins M.J."/>
            <person name="Williams K.H."/>
            <person name="Banfield J.F."/>
        </authorList>
    </citation>
    <scope>NUCLEOTIDE SEQUENCE [LARGE SCALE GENOMIC DNA]</scope>
</reference>
<dbReference type="EMBL" id="LBUU01000009">
    <property type="protein sequence ID" value="KKQ69847.1"/>
    <property type="molecule type" value="Genomic_DNA"/>
</dbReference>
<dbReference type="PROSITE" id="PS50994">
    <property type="entry name" value="INTEGRASE"/>
    <property type="match status" value="1"/>
</dbReference>
<feature type="domain" description="Integrase catalytic" evidence="1">
    <location>
        <begin position="1"/>
        <end position="164"/>
    </location>
</feature>
<dbReference type="GO" id="GO:0003676">
    <property type="term" value="F:nucleic acid binding"/>
    <property type="evidence" value="ECO:0007669"/>
    <property type="project" value="InterPro"/>
</dbReference>
<accession>A0A0G0JT53</accession>